<evidence type="ECO:0000256" key="1">
    <source>
        <dbReference type="SAM" id="MobiDB-lite"/>
    </source>
</evidence>
<dbReference type="RefSeq" id="WP_345575198.1">
    <property type="nucleotide sequence ID" value="NZ_BAABDQ010000044.1"/>
</dbReference>
<protein>
    <submittedName>
        <fullName evidence="2">Uncharacterized protein</fullName>
    </submittedName>
</protein>
<reference evidence="3" key="1">
    <citation type="journal article" date="2019" name="Int. J. Syst. Evol. Microbiol.">
        <title>The Global Catalogue of Microorganisms (GCM) 10K type strain sequencing project: providing services to taxonomists for standard genome sequencing and annotation.</title>
        <authorList>
            <consortium name="The Broad Institute Genomics Platform"/>
            <consortium name="The Broad Institute Genome Sequencing Center for Infectious Disease"/>
            <person name="Wu L."/>
            <person name="Ma J."/>
        </authorList>
    </citation>
    <scope>NUCLEOTIDE SEQUENCE [LARGE SCALE GENOMIC DNA]</scope>
    <source>
        <strain evidence="3">JCM 17326</strain>
    </source>
</reference>
<organism evidence="2 3">
    <name type="scientific">Nonomuraea rosea</name>
    <dbReference type="NCBI Taxonomy" id="638574"/>
    <lineage>
        <taxon>Bacteria</taxon>
        <taxon>Bacillati</taxon>
        <taxon>Actinomycetota</taxon>
        <taxon>Actinomycetes</taxon>
        <taxon>Streptosporangiales</taxon>
        <taxon>Streptosporangiaceae</taxon>
        <taxon>Nonomuraea</taxon>
    </lineage>
</organism>
<feature type="compositionally biased region" description="Basic residues" evidence="1">
    <location>
        <begin position="24"/>
        <end position="38"/>
    </location>
</feature>
<sequence>MPRNAVIFGVTFMPVAKREQRPGAMRRRGAGRCGRRARAGPYNDGYPDLIGRTGDILATYQSSLR</sequence>
<feature type="region of interest" description="Disordered" evidence="1">
    <location>
        <begin position="19"/>
        <end position="39"/>
    </location>
</feature>
<gene>
    <name evidence="2" type="ORF">GCM10022419_111680</name>
</gene>
<evidence type="ECO:0000313" key="3">
    <source>
        <dbReference type="Proteomes" id="UP001500630"/>
    </source>
</evidence>
<accession>A0ABP6ZG00</accession>
<name>A0ABP6ZG00_9ACTN</name>
<keyword evidence="3" id="KW-1185">Reference proteome</keyword>
<comment type="caution">
    <text evidence="2">The sequence shown here is derived from an EMBL/GenBank/DDBJ whole genome shotgun (WGS) entry which is preliminary data.</text>
</comment>
<evidence type="ECO:0000313" key="2">
    <source>
        <dbReference type="EMBL" id="GAA3608425.1"/>
    </source>
</evidence>
<dbReference type="EMBL" id="BAABDQ010000044">
    <property type="protein sequence ID" value="GAA3608425.1"/>
    <property type="molecule type" value="Genomic_DNA"/>
</dbReference>
<proteinExistence type="predicted"/>
<dbReference type="Proteomes" id="UP001500630">
    <property type="component" value="Unassembled WGS sequence"/>
</dbReference>